<dbReference type="Pfam" id="PF15011">
    <property type="entry name" value="CA109-like"/>
    <property type="match status" value="1"/>
</dbReference>
<dbReference type="PANTHER" id="PTHR37904:SF2">
    <property type="entry name" value="OS10G0566900 PROTEIN"/>
    <property type="match status" value="1"/>
</dbReference>
<dbReference type="EMBL" id="NKXS01004829">
    <property type="protein sequence ID" value="PIN05260.1"/>
    <property type="molecule type" value="Genomic_DNA"/>
</dbReference>
<proteinExistence type="predicted"/>
<gene>
    <name evidence="1" type="ORF">CDL12_22200</name>
</gene>
<organism evidence="1 2">
    <name type="scientific">Handroanthus impetiginosus</name>
    <dbReference type="NCBI Taxonomy" id="429701"/>
    <lineage>
        <taxon>Eukaryota</taxon>
        <taxon>Viridiplantae</taxon>
        <taxon>Streptophyta</taxon>
        <taxon>Embryophyta</taxon>
        <taxon>Tracheophyta</taxon>
        <taxon>Spermatophyta</taxon>
        <taxon>Magnoliopsida</taxon>
        <taxon>eudicotyledons</taxon>
        <taxon>Gunneridae</taxon>
        <taxon>Pentapetalae</taxon>
        <taxon>asterids</taxon>
        <taxon>lamiids</taxon>
        <taxon>Lamiales</taxon>
        <taxon>Bignoniaceae</taxon>
        <taxon>Crescentiina</taxon>
        <taxon>Tabebuia alliance</taxon>
        <taxon>Handroanthus</taxon>
    </lineage>
</organism>
<accession>A0A2G9GJQ3</accession>
<dbReference type="InterPro" id="IPR029159">
    <property type="entry name" value="CA109-like"/>
</dbReference>
<evidence type="ECO:0000313" key="2">
    <source>
        <dbReference type="Proteomes" id="UP000231279"/>
    </source>
</evidence>
<evidence type="ECO:0000313" key="1">
    <source>
        <dbReference type="EMBL" id="PIN05260.1"/>
    </source>
</evidence>
<dbReference type="AlphaFoldDB" id="A0A2G9GJQ3"/>
<dbReference type="OrthoDB" id="2018540at2759"/>
<dbReference type="PANTHER" id="PTHR37904">
    <property type="entry name" value="OS10G0566900 PROTEIN"/>
    <property type="match status" value="1"/>
</dbReference>
<comment type="caution">
    <text evidence="1">The sequence shown here is derived from an EMBL/GenBank/DDBJ whole genome shotgun (WGS) entry which is preliminary data.</text>
</comment>
<keyword evidence="2" id="KW-1185">Reference proteome</keyword>
<protein>
    <submittedName>
        <fullName evidence="1">Uncharacterized protein</fullName>
    </submittedName>
</protein>
<dbReference type="STRING" id="429701.A0A2G9GJQ3"/>
<dbReference type="InterPro" id="IPR038985">
    <property type="entry name" value="OPRN-like"/>
</dbReference>
<reference evidence="2" key="1">
    <citation type="journal article" date="2018" name="Gigascience">
        <title>Genome assembly of the Pink Ipe (Handroanthus impetiginosus, Bignoniaceae), a highly valued, ecologically keystone Neotropical timber forest tree.</title>
        <authorList>
            <person name="Silva-Junior O.B."/>
            <person name="Grattapaglia D."/>
            <person name="Novaes E."/>
            <person name="Collevatti R.G."/>
        </authorList>
    </citation>
    <scope>NUCLEOTIDE SEQUENCE [LARGE SCALE GENOMIC DNA]</scope>
    <source>
        <strain evidence="2">cv. UFG-1</strain>
    </source>
</reference>
<sequence>MDSIVKKYKQKFRRIKDEMGRWEELQSRLISQFSNASAIIQRLQVITDSRNYGALRCVEFIEDAVLEKQMESLRIILISIEKTMDEFRGVVSSLEKIVRDGRQLVKMGSGQLTRKQLNQRIGIKPTLAYCLDALRELEEMHQSEYRLKLSVVSALSDLALKPGESRDLDALQKLLVDQPNIPREEVKEIYDIIFAEEISQGDQFQI</sequence>
<name>A0A2G9GJQ3_9LAMI</name>
<dbReference type="Proteomes" id="UP000231279">
    <property type="component" value="Unassembled WGS sequence"/>
</dbReference>